<dbReference type="EMBL" id="JAPMOU010000002">
    <property type="protein sequence ID" value="MDE1460664.1"/>
    <property type="molecule type" value="Genomic_DNA"/>
</dbReference>
<keyword evidence="2" id="KW-1185">Reference proteome</keyword>
<reference evidence="1 2" key="1">
    <citation type="submission" date="2022-11" db="EMBL/GenBank/DDBJ databases">
        <title>Spartinivicinus poritis sp. nov., isolated from scleractinian coral Porites lutea.</title>
        <authorList>
            <person name="Zhang G."/>
            <person name="Cai L."/>
            <person name="Wei Q."/>
        </authorList>
    </citation>
    <scope>NUCLEOTIDE SEQUENCE [LARGE SCALE GENOMIC DNA]</scope>
    <source>
        <strain evidence="1 2">A2-2</strain>
    </source>
</reference>
<dbReference type="Proteomes" id="UP001528823">
    <property type="component" value="Unassembled WGS sequence"/>
</dbReference>
<sequence>MAQYQPLLNLVICHEYYQGGIPSQHIDYKIHESSMRLMKNLGLLSHLADSEVAFFYDGVAEQREKITNYLSYCKQNHRAEKTLTLLVKITDTAFYYCTAINASPAEGIFYFEDTELLQKPSTDGNTCIYKKAYISRKDSRVVNLLSDTTRIRGQDTVIIKVDLCYWLHKALFDESENEQKTLYLNFASQHYYWLYSIFVGERLYNEVTSNNQDDLLFIETVPAKNLSAAHTLESQDATISFTRMNGVQKIGNPFVIHFISKQTIRCVNRQAFKVRLKKRNGVTVKTLMESLPHPQYSHQEKLTMDGKATTVLSVHMKL</sequence>
<organism evidence="1 2">
    <name type="scientific">Spartinivicinus poritis</name>
    <dbReference type="NCBI Taxonomy" id="2994640"/>
    <lineage>
        <taxon>Bacteria</taxon>
        <taxon>Pseudomonadati</taxon>
        <taxon>Pseudomonadota</taxon>
        <taxon>Gammaproteobacteria</taxon>
        <taxon>Oceanospirillales</taxon>
        <taxon>Zooshikellaceae</taxon>
        <taxon>Spartinivicinus</taxon>
    </lineage>
</organism>
<evidence type="ECO:0000313" key="1">
    <source>
        <dbReference type="EMBL" id="MDE1460664.1"/>
    </source>
</evidence>
<proteinExistence type="predicted"/>
<name>A0ABT5U648_9GAMM</name>
<protein>
    <submittedName>
        <fullName evidence="1">Uncharacterized protein</fullName>
    </submittedName>
</protein>
<evidence type="ECO:0000313" key="2">
    <source>
        <dbReference type="Proteomes" id="UP001528823"/>
    </source>
</evidence>
<dbReference type="RefSeq" id="WP_274687036.1">
    <property type="nucleotide sequence ID" value="NZ_JAPMOU010000002.1"/>
</dbReference>
<gene>
    <name evidence="1" type="ORF">ORQ98_01665</name>
</gene>
<comment type="caution">
    <text evidence="1">The sequence shown here is derived from an EMBL/GenBank/DDBJ whole genome shotgun (WGS) entry which is preliminary data.</text>
</comment>
<accession>A0ABT5U648</accession>